<dbReference type="SMART" id="SM00034">
    <property type="entry name" value="CLECT"/>
    <property type="match status" value="1"/>
</dbReference>
<evidence type="ECO:0000259" key="2">
    <source>
        <dbReference type="PROSITE" id="PS50041"/>
    </source>
</evidence>
<dbReference type="Proteomes" id="UP001177023">
    <property type="component" value="Unassembled WGS sequence"/>
</dbReference>
<evidence type="ECO:0000256" key="1">
    <source>
        <dbReference type="SAM" id="MobiDB-lite"/>
    </source>
</evidence>
<evidence type="ECO:0000313" key="3">
    <source>
        <dbReference type="EMBL" id="CAJ0566086.1"/>
    </source>
</evidence>
<dbReference type="CDD" id="cd00037">
    <property type="entry name" value="CLECT"/>
    <property type="match status" value="1"/>
</dbReference>
<accession>A0AA36CCZ7</accession>
<name>A0AA36CCZ7_9BILA</name>
<gene>
    <name evidence="3" type="ORF">MSPICULIGERA_LOCUS4702</name>
</gene>
<dbReference type="Gene3D" id="3.10.100.10">
    <property type="entry name" value="Mannose-Binding Protein A, subunit A"/>
    <property type="match status" value="1"/>
</dbReference>
<feature type="compositionally biased region" description="Polar residues" evidence="1">
    <location>
        <begin position="194"/>
        <end position="208"/>
    </location>
</feature>
<dbReference type="Pfam" id="PF00059">
    <property type="entry name" value="Lectin_C"/>
    <property type="match status" value="1"/>
</dbReference>
<protein>
    <recommendedName>
        <fullName evidence="2">C-type lectin domain-containing protein</fullName>
    </recommendedName>
</protein>
<evidence type="ECO:0000313" key="4">
    <source>
        <dbReference type="Proteomes" id="UP001177023"/>
    </source>
</evidence>
<dbReference type="InterPro" id="IPR016186">
    <property type="entry name" value="C-type_lectin-like/link_sf"/>
</dbReference>
<dbReference type="PANTHER" id="PTHR22803">
    <property type="entry name" value="MANNOSE, PHOSPHOLIPASE, LECTIN RECEPTOR RELATED"/>
    <property type="match status" value="1"/>
</dbReference>
<comment type="caution">
    <text evidence="3">The sequence shown here is derived from an EMBL/GenBank/DDBJ whole genome shotgun (WGS) entry which is preliminary data.</text>
</comment>
<dbReference type="AlphaFoldDB" id="A0AA36CCZ7"/>
<keyword evidence="4" id="KW-1185">Reference proteome</keyword>
<dbReference type="EMBL" id="CATQJA010001163">
    <property type="protein sequence ID" value="CAJ0566086.1"/>
    <property type="molecule type" value="Genomic_DNA"/>
</dbReference>
<feature type="region of interest" description="Disordered" evidence="1">
    <location>
        <begin position="194"/>
        <end position="275"/>
    </location>
</feature>
<feature type="compositionally biased region" description="Basic and acidic residues" evidence="1">
    <location>
        <begin position="210"/>
        <end position="221"/>
    </location>
</feature>
<dbReference type="InterPro" id="IPR016187">
    <property type="entry name" value="CTDL_fold"/>
</dbReference>
<dbReference type="InterPro" id="IPR050111">
    <property type="entry name" value="C-type_lectin/snaclec_domain"/>
</dbReference>
<sequence length="275" mass="29662">MDYKNMQPDEPNQQGDEGCLEMFLRPFKTLQDYGALDSPQGNCADGWSETVKGVCNQVILNVKSNEARAKCIELGGTTLASIHSAEENKLLLEMVLRVVPEKVIGPPTVLLGAHRAVIDRKRFLWDNSGWMDDGYENWQTGEPNNRTGHEGCVEMLVRPYIPETYVVGKWNDYSCRHTYMAAVCQIRGVGITTGATIDPSATTRNPNGQDDFRDSHRKSPDGSDGSAGTQDPAAPTMDGQGGSGATTLYTGGPSKGAEGGSPVPTQPVIGPSKET</sequence>
<organism evidence="3 4">
    <name type="scientific">Mesorhabditis spiculigera</name>
    <dbReference type="NCBI Taxonomy" id="96644"/>
    <lineage>
        <taxon>Eukaryota</taxon>
        <taxon>Metazoa</taxon>
        <taxon>Ecdysozoa</taxon>
        <taxon>Nematoda</taxon>
        <taxon>Chromadorea</taxon>
        <taxon>Rhabditida</taxon>
        <taxon>Rhabditina</taxon>
        <taxon>Rhabditomorpha</taxon>
        <taxon>Rhabditoidea</taxon>
        <taxon>Rhabditidae</taxon>
        <taxon>Mesorhabditinae</taxon>
        <taxon>Mesorhabditis</taxon>
    </lineage>
</organism>
<feature type="domain" description="C-type lectin" evidence="2">
    <location>
        <begin position="65"/>
        <end position="175"/>
    </location>
</feature>
<dbReference type="SUPFAM" id="SSF56436">
    <property type="entry name" value="C-type lectin-like"/>
    <property type="match status" value="1"/>
</dbReference>
<dbReference type="PROSITE" id="PS50041">
    <property type="entry name" value="C_TYPE_LECTIN_2"/>
    <property type="match status" value="1"/>
</dbReference>
<feature type="non-terminal residue" evidence="3">
    <location>
        <position position="1"/>
    </location>
</feature>
<proteinExistence type="predicted"/>
<reference evidence="3" key="1">
    <citation type="submission" date="2023-06" db="EMBL/GenBank/DDBJ databases">
        <authorList>
            <person name="Delattre M."/>
        </authorList>
    </citation>
    <scope>NUCLEOTIDE SEQUENCE</scope>
    <source>
        <strain evidence="3">AF72</strain>
    </source>
</reference>
<dbReference type="InterPro" id="IPR001304">
    <property type="entry name" value="C-type_lectin-like"/>
</dbReference>